<dbReference type="InterPro" id="IPR036213">
    <property type="entry name" value="Calpain_III_sf"/>
</dbReference>
<dbReference type="SUPFAM" id="SSF54001">
    <property type="entry name" value="Cysteine proteinases"/>
    <property type="match status" value="1"/>
</dbReference>
<dbReference type="SMART" id="SM00720">
    <property type="entry name" value="calpain_III"/>
    <property type="match status" value="1"/>
</dbReference>
<dbReference type="PANTHER" id="PTHR46143:SF1">
    <property type="entry name" value="CALPAIN-7"/>
    <property type="match status" value="1"/>
</dbReference>
<dbReference type="GO" id="GO:0006508">
    <property type="term" value="P:proteolysis"/>
    <property type="evidence" value="ECO:0007669"/>
    <property type="project" value="UniProtKB-KW"/>
</dbReference>
<dbReference type="InterPro" id="IPR038765">
    <property type="entry name" value="Papain-like_cys_pep_sf"/>
</dbReference>
<evidence type="ECO:0000256" key="5">
    <source>
        <dbReference type="PROSITE-ProRule" id="PRU00239"/>
    </source>
</evidence>
<sequence>MEKRARAVESLVARSSGQAALDHAIQAADLYMRAAAEATSKLEAARLRQKCQQLITIAERLKASQTKATLVQQPGILQQTSHLHGNYFPPWSTAPANSDFRLLPGEAPFTDHAALALSPRQAATFDGWKRPRELYGVGEGVDDETFMDSSNGCDLVQDLTTDCSVVASLCAAMRIMTGRKSVLASILHPFDRARGMPRLSASGKYVLRLHFNGCFRRVVIDERLPASLTDRTLYVVDRQNPFLIWPALLEKAYLKVRGGYDFPGSNSGTDLWVLTGWIPEQLFLQREDLHIDIVWKRIKTSHDLDDVVVTLGTGRISTEEEEILGLIGEHDYAVMALDLVGDTRRLLVKNPWCNGPVWKGTTLTPPSALRMKDPMKDGIEFPQPRENSGRDRLPTGSFWMSLEDVVQHFESMYLNWNPTRFAHRQDHHFTWNIPPARLASSLVRNPQYSLECPIGGPVWILASRHFRDAELQIARTRNDSMAAVSRQLGFMSILVFDNEGHRVQMGDGEVYRGPYVDSPQTLARLETIPKKRYTIVLDQHEFPLPDYTLTLSLFSQELLNVKEARDAMSHYKEVTGTWSRRTAGGNAACSTYLLNPQFKLDLPHASPISILLSTDKHDVHVHVDLVWAQGKRVTTLKARDLVGSSGEYRRGCSAANARADAGIYTVVCSTFDAGQMAEFALRVSSMTAITLEPIPADAAGRLQSTLPPFRLSEGEEVRRMPLSVSWLTRMSVKARSVAQPGAEPGSQPASTLATRLSIVHGWAPERTLIAISGDGQFQEPTAGVRTPEFDMEPERILREGMWLIVESMGTHNVVEDIEIELHSDAPVQVGPWELM</sequence>
<feature type="domain" description="Calpain catalytic" evidence="6">
    <location>
        <begin position="128"/>
        <end position="418"/>
    </location>
</feature>
<dbReference type="InterPro" id="IPR051297">
    <property type="entry name" value="PalB/RIM13"/>
</dbReference>
<feature type="active site" evidence="5">
    <location>
        <position position="330"/>
    </location>
</feature>
<dbReference type="PANTHER" id="PTHR46143">
    <property type="entry name" value="CALPAIN-7"/>
    <property type="match status" value="1"/>
</dbReference>
<dbReference type="Gene3D" id="3.90.70.10">
    <property type="entry name" value="Cysteine proteinases"/>
    <property type="match status" value="1"/>
</dbReference>
<feature type="active site" evidence="5">
    <location>
        <position position="163"/>
    </location>
</feature>
<gene>
    <name evidence="7" type="primary">RIM13</name>
    <name evidence="7" type="ORF">QQX98_013123</name>
</gene>
<accession>A0ABR1GGW9</accession>
<keyword evidence="8" id="KW-1185">Reference proteome</keyword>
<keyword evidence="2 5" id="KW-0645">Protease</keyword>
<dbReference type="PROSITE" id="PS50203">
    <property type="entry name" value="CALPAIN_CAT"/>
    <property type="match status" value="1"/>
</dbReference>
<name>A0ABR1GGW9_9HYPO</name>
<reference evidence="7 8" key="1">
    <citation type="journal article" date="2025" name="Microbiol. Resour. Announc.">
        <title>Draft genome sequences for Neonectria magnoliae and Neonectria punicea, canker pathogens of Liriodendron tulipifera and Acer saccharum in West Virginia.</title>
        <authorList>
            <person name="Petronek H.M."/>
            <person name="Kasson M.T."/>
            <person name="Metheny A.M."/>
            <person name="Stauder C.M."/>
            <person name="Lovett B."/>
            <person name="Lynch S.C."/>
            <person name="Garnas J.R."/>
            <person name="Kasson L.R."/>
            <person name="Stajich J.E."/>
        </authorList>
    </citation>
    <scope>NUCLEOTIDE SEQUENCE [LARGE SCALE GENOMIC DNA]</scope>
    <source>
        <strain evidence="7 8">NRRL 64653</strain>
    </source>
</reference>
<dbReference type="Gene3D" id="2.60.120.380">
    <property type="match status" value="1"/>
</dbReference>
<proteinExistence type="inferred from homology"/>
<feature type="active site" evidence="5">
    <location>
        <position position="350"/>
    </location>
</feature>
<dbReference type="EMBL" id="JAZAVJ010000498">
    <property type="protein sequence ID" value="KAK7394095.1"/>
    <property type="molecule type" value="Genomic_DNA"/>
</dbReference>
<comment type="similarity">
    <text evidence="1">Belongs to the peptidase C2 family. PalB/RIM13 subfamily.</text>
</comment>
<keyword evidence="4 5" id="KW-0788">Thiol protease</keyword>
<dbReference type="InterPro" id="IPR001300">
    <property type="entry name" value="Peptidase_C2_calpain_cat"/>
</dbReference>
<evidence type="ECO:0000259" key="6">
    <source>
        <dbReference type="PROSITE" id="PS50203"/>
    </source>
</evidence>
<dbReference type="PRINTS" id="PR00704">
    <property type="entry name" value="CALPAIN"/>
</dbReference>
<evidence type="ECO:0000313" key="7">
    <source>
        <dbReference type="EMBL" id="KAK7394095.1"/>
    </source>
</evidence>
<evidence type="ECO:0000256" key="3">
    <source>
        <dbReference type="ARBA" id="ARBA00022801"/>
    </source>
</evidence>
<evidence type="ECO:0000256" key="2">
    <source>
        <dbReference type="ARBA" id="ARBA00022670"/>
    </source>
</evidence>
<organism evidence="7 8">
    <name type="scientific">Neonectria punicea</name>
    <dbReference type="NCBI Taxonomy" id="979145"/>
    <lineage>
        <taxon>Eukaryota</taxon>
        <taxon>Fungi</taxon>
        <taxon>Dikarya</taxon>
        <taxon>Ascomycota</taxon>
        <taxon>Pezizomycotina</taxon>
        <taxon>Sordariomycetes</taxon>
        <taxon>Hypocreomycetidae</taxon>
        <taxon>Hypocreales</taxon>
        <taxon>Nectriaceae</taxon>
        <taxon>Neonectria</taxon>
    </lineage>
</organism>
<dbReference type="SMART" id="SM00230">
    <property type="entry name" value="CysPc"/>
    <property type="match status" value="1"/>
</dbReference>
<dbReference type="Pfam" id="PF25435">
    <property type="entry name" value="PalB_C"/>
    <property type="match status" value="1"/>
</dbReference>
<dbReference type="SUPFAM" id="SSF49758">
    <property type="entry name" value="Calpain large subunit, middle domain (domain III)"/>
    <property type="match status" value="2"/>
</dbReference>
<evidence type="ECO:0000256" key="4">
    <source>
        <dbReference type="ARBA" id="ARBA00022807"/>
    </source>
</evidence>
<evidence type="ECO:0000256" key="1">
    <source>
        <dbReference type="ARBA" id="ARBA00010193"/>
    </source>
</evidence>
<keyword evidence="3 5" id="KW-0378">Hydrolase</keyword>
<protein>
    <submittedName>
        <fullName evidence="7">Cysteine protease</fullName>
    </submittedName>
</protein>
<dbReference type="GO" id="GO:0008233">
    <property type="term" value="F:peptidase activity"/>
    <property type="evidence" value="ECO:0007669"/>
    <property type="project" value="UniProtKB-KW"/>
</dbReference>
<dbReference type="InterPro" id="IPR022683">
    <property type="entry name" value="Calpain_III"/>
</dbReference>
<comment type="caution">
    <text evidence="7">The sequence shown here is derived from an EMBL/GenBank/DDBJ whole genome shotgun (WGS) entry which is preliminary data.</text>
</comment>
<dbReference type="InterPro" id="IPR022684">
    <property type="entry name" value="Calpain_cysteine_protease"/>
</dbReference>
<dbReference type="Proteomes" id="UP001498476">
    <property type="component" value="Unassembled WGS sequence"/>
</dbReference>
<evidence type="ECO:0000313" key="8">
    <source>
        <dbReference type="Proteomes" id="UP001498476"/>
    </source>
</evidence>
<dbReference type="Pfam" id="PF00648">
    <property type="entry name" value="Peptidase_C2"/>
    <property type="match status" value="1"/>
</dbReference>